<sequence length="156" mass="16721">MEPEHLLKLRQLLAPQAEAPRLAKRKAKEVDEVQGPDWTSRYCYMAKGVVDAAAPLVALDSLAIPLQAPVAEALKKNGFDPLFPIQAMVIPLLSKSAEAADDEDSAYCCDVCVAAPTGQGKTLAYAVPIVQAHGTKANAKLTLVTQKPKWQLGVCK</sequence>
<dbReference type="InterPro" id="IPR011545">
    <property type="entry name" value="DEAD/DEAH_box_helicase_dom"/>
</dbReference>
<dbReference type="Proteomes" id="UP001642464">
    <property type="component" value="Unassembled WGS sequence"/>
</dbReference>
<name>A0ABP0IIL7_9DINO</name>
<proteinExistence type="inferred from homology"/>
<keyword evidence="1 4" id="KW-0547">Nucleotide-binding</keyword>
<evidence type="ECO:0000256" key="2">
    <source>
        <dbReference type="ARBA" id="ARBA00022801"/>
    </source>
</evidence>
<evidence type="ECO:0000313" key="6">
    <source>
        <dbReference type="EMBL" id="CAK9002013.1"/>
    </source>
</evidence>
<dbReference type="GO" id="GO:0004386">
    <property type="term" value="F:helicase activity"/>
    <property type="evidence" value="ECO:0007669"/>
    <property type="project" value="UniProtKB-KW"/>
</dbReference>
<keyword evidence="3 4" id="KW-0067">ATP-binding</keyword>
<comment type="catalytic activity">
    <reaction evidence="4">
        <text>ATP + H2O = ADP + phosphate + H(+)</text>
        <dbReference type="Rhea" id="RHEA:13065"/>
        <dbReference type="ChEBI" id="CHEBI:15377"/>
        <dbReference type="ChEBI" id="CHEBI:15378"/>
        <dbReference type="ChEBI" id="CHEBI:30616"/>
        <dbReference type="ChEBI" id="CHEBI:43474"/>
        <dbReference type="ChEBI" id="CHEBI:456216"/>
        <dbReference type="EC" id="3.6.4.13"/>
    </reaction>
</comment>
<dbReference type="Pfam" id="PF00270">
    <property type="entry name" value="DEAD"/>
    <property type="match status" value="1"/>
</dbReference>
<evidence type="ECO:0000256" key="3">
    <source>
        <dbReference type="ARBA" id="ARBA00022840"/>
    </source>
</evidence>
<reference evidence="7 8" key="1">
    <citation type="submission" date="2024-02" db="EMBL/GenBank/DDBJ databases">
        <authorList>
            <person name="Chen Y."/>
            <person name="Shah S."/>
            <person name="Dougan E. K."/>
            <person name="Thang M."/>
            <person name="Chan C."/>
        </authorList>
    </citation>
    <scope>NUCLEOTIDE SEQUENCE [LARGE SCALE GENOMIC DNA]</scope>
</reference>
<evidence type="ECO:0000256" key="4">
    <source>
        <dbReference type="RuleBase" id="RU365068"/>
    </source>
</evidence>
<dbReference type="EC" id="3.6.4.13" evidence="4"/>
<dbReference type="EMBL" id="CAXAMM010004113">
    <property type="protein sequence ID" value="CAK9002446.1"/>
    <property type="molecule type" value="Genomic_DNA"/>
</dbReference>
<gene>
    <name evidence="6" type="ORF">SCF082_LOCUS7153</name>
    <name evidence="7" type="ORF">SCF082_LOCUS7339</name>
</gene>
<evidence type="ECO:0000256" key="1">
    <source>
        <dbReference type="ARBA" id="ARBA00022741"/>
    </source>
</evidence>
<evidence type="ECO:0000313" key="8">
    <source>
        <dbReference type="Proteomes" id="UP001642464"/>
    </source>
</evidence>
<dbReference type="InterPro" id="IPR027417">
    <property type="entry name" value="P-loop_NTPase"/>
</dbReference>
<dbReference type="EMBL" id="CAXAMM010004002">
    <property type="protein sequence ID" value="CAK9002013.1"/>
    <property type="molecule type" value="Genomic_DNA"/>
</dbReference>
<protein>
    <recommendedName>
        <fullName evidence="4">ATP-dependent RNA helicase</fullName>
        <ecNumber evidence="4">3.6.4.13</ecNumber>
    </recommendedName>
</protein>
<evidence type="ECO:0000259" key="5">
    <source>
        <dbReference type="Pfam" id="PF00270"/>
    </source>
</evidence>
<organism evidence="7 8">
    <name type="scientific">Durusdinium trenchii</name>
    <dbReference type="NCBI Taxonomy" id="1381693"/>
    <lineage>
        <taxon>Eukaryota</taxon>
        <taxon>Sar</taxon>
        <taxon>Alveolata</taxon>
        <taxon>Dinophyceae</taxon>
        <taxon>Suessiales</taxon>
        <taxon>Symbiodiniaceae</taxon>
        <taxon>Durusdinium</taxon>
    </lineage>
</organism>
<comment type="caution">
    <text evidence="7">The sequence shown here is derived from an EMBL/GenBank/DDBJ whole genome shotgun (WGS) entry which is preliminary data.</text>
</comment>
<dbReference type="SUPFAM" id="SSF52540">
    <property type="entry name" value="P-loop containing nucleoside triphosphate hydrolases"/>
    <property type="match status" value="1"/>
</dbReference>
<evidence type="ECO:0000313" key="7">
    <source>
        <dbReference type="EMBL" id="CAK9002446.1"/>
    </source>
</evidence>
<feature type="domain" description="DEAD/DEAH-box helicase" evidence="5">
    <location>
        <begin position="84"/>
        <end position="144"/>
    </location>
</feature>
<dbReference type="PANTHER" id="PTHR24031">
    <property type="entry name" value="RNA HELICASE"/>
    <property type="match status" value="1"/>
</dbReference>
<keyword evidence="4" id="KW-0694">RNA-binding</keyword>
<keyword evidence="4 7" id="KW-0347">Helicase</keyword>
<comment type="similarity">
    <text evidence="4">Belongs to the DEAD box helicase family.</text>
</comment>
<comment type="function">
    <text evidence="4">RNA helicase.</text>
</comment>
<keyword evidence="8" id="KW-1185">Reference proteome</keyword>
<accession>A0ABP0IIL7</accession>
<comment type="domain">
    <text evidence="4">The Q motif is unique to and characteristic of the DEAD box family of RNA helicases and controls ATP binding and hydrolysis.</text>
</comment>
<keyword evidence="2 4" id="KW-0378">Hydrolase</keyword>
<dbReference type="Gene3D" id="3.40.50.300">
    <property type="entry name" value="P-loop containing nucleotide triphosphate hydrolases"/>
    <property type="match status" value="1"/>
</dbReference>